<name>A0A0W0G6E1_MONRR</name>
<gene>
    <name evidence="1" type="ORF">WG66_3266</name>
</gene>
<dbReference type="EMBL" id="LATX01000986">
    <property type="protein sequence ID" value="KTB44153.1"/>
    <property type="molecule type" value="Genomic_DNA"/>
</dbReference>
<proteinExistence type="predicted"/>
<organism evidence="1 2">
    <name type="scientific">Moniliophthora roreri</name>
    <name type="common">Frosty pod rot fungus</name>
    <name type="synonym">Monilia roreri</name>
    <dbReference type="NCBI Taxonomy" id="221103"/>
    <lineage>
        <taxon>Eukaryota</taxon>
        <taxon>Fungi</taxon>
        <taxon>Dikarya</taxon>
        <taxon>Basidiomycota</taxon>
        <taxon>Agaricomycotina</taxon>
        <taxon>Agaricomycetes</taxon>
        <taxon>Agaricomycetidae</taxon>
        <taxon>Agaricales</taxon>
        <taxon>Marasmiineae</taxon>
        <taxon>Marasmiaceae</taxon>
        <taxon>Moniliophthora</taxon>
    </lineage>
</organism>
<accession>A0A0W0G6E1</accession>
<sequence length="209" mass="24185">MLTPAAQRRFFKVLRQHAVRLPAATHILSDDLRWYRKNDKGQCWDDLQEGLGLRFGEDQMMTGCLGWVLAAVEVYHYIYLTDSISFWIFSSTRTNFPDYFRLFYALPLGTMCNTAIDWAGSSRFHAKTIPPPLRYSLEVRSKHPSSTSTSELCQVYYYMDVQNLAAAPDDQEGTTRSTRINESFRERRKLRKLRILRPSSPIKAGGILF</sequence>
<evidence type="ECO:0000313" key="1">
    <source>
        <dbReference type="EMBL" id="KTB44153.1"/>
    </source>
</evidence>
<evidence type="ECO:0000313" key="2">
    <source>
        <dbReference type="Proteomes" id="UP000054988"/>
    </source>
</evidence>
<dbReference type="AlphaFoldDB" id="A0A0W0G6E1"/>
<dbReference type="Proteomes" id="UP000054988">
    <property type="component" value="Unassembled WGS sequence"/>
</dbReference>
<comment type="caution">
    <text evidence="1">The sequence shown here is derived from an EMBL/GenBank/DDBJ whole genome shotgun (WGS) entry which is preliminary data.</text>
</comment>
<reference evidence="1 2" key="1">
    <citation type="submission" date="2015-12" db="EMBL/GenBank/DDBJ databases">
        <title>Draft genome sequence of Moniliophthora roreri, the causal agent of frosty pod rot of cacao.</title>
        <authorList>
            <person name="Aime M.C."/>
            <person name="Diaz-Valderrama J.R."/>
            <person name="Kijpornyongpan T."/>
            <person name="Phillips-Mora W."/>
        </authorList>
    </citation>
    <scope>NUCLEOTIDE SEQUENCE [LARGE SCALE GENOMIC DNA]</scope>
    <source>
        <strain evidence="1 2">MCA 2952</strain>
    </source>
</reference>
<protein>
    <submittedName>
        <fullName evidence="1">Uncharacterized protein</fullName>
    </submittedName>
</protein>